<accession>A0A6J5SV70</accession>
<protein>
    <submittedName>
        <fullName evidence="1">Uncharacterized protein</fullName>
    </submittedName>
</protein>
<dbReference type="EMBL" id="LR797474">
    <property type="protein sequence ID" value="CAB4219169.1"/>
    <property type="molecule type" value="Genomic_DNA"/>
</dbReference>
<reference evidence="1" key="1">
    <citation type="submission" date="2020-05" db="EMBL/GenBank/DDBJ databases">
        <authorList>
            <person name="Chiriac C."/>
            <person name="Salcher M."/>
            <person name="Ghai R."/>
            <person name="Kavagutti S V."/>
        </authorList>
    </citation>
    <scope>NUCLEOTIDE SEQUENCE</scope>
</reference>
<proteinExistence type="predicted"/>
<name>A0A6J5SV70_9CAUD</name>
<evidence type="ECO:0000313" key="1">
    <source>
        <dbReference type="EMBL" id="CAB4219169.1"/>
    </source>
</evidence>
<sequence length="76" mass="8909">MEYLTEIKEIVTEYDKINAGLSELEKMANLLEIRKNELMHALDSNRLKEKALIDKIVEETGKAPDYYKIMLNLNEH</sequence>
<organism evidence="1">
    <name type="scientific">uncultured Caudovirales phage</name>
    <dbReference type="NCBI Taxonomy" id="2100421"/>
    <lineage>
        <taxon>Viruses</taxon>
        <taxon>Duplodnaviria</taxon>
        <taxon>Heunggongvirae</taxon>
        <taxon>Uroviricota</taxon>
        <taxon>Caudoviricetes</taxon>
        <taxon>Peduoviridae</taxon>
        <taxon>Maltschvirus</taxon>
        <taxon>Maltschvirus maltsch</taxon>
    </lineage>
</organism>
<gene>
    <name evidence="1" type="ORF">UFOVP1604_252</name>
</gene>